<evidence type="ECO:0000313" key="4">
    <source>
        <dbReference type="Proteomes" id="UP000789375"/>
    </source>
</evidence>
<keyword evidence="2" id="KW-0812">Transmembrane</keyword>
<organism evidence="3 4">
    <name type="scientific">Funneliformis mosseae</name>
    <name type="common">Endomycorrhizal fungus</name>
    <name type="synonym">Glomus mosseae</name>
    <dbReference type="NCBI Taxonomy" id="27381"/>
    <lineage>
        <taxon>Eukaryota</taxon>
        <taxon>Fungi</taxon>
        <taxon>Fungi incertae sedis</taxon>
        <taxon>Mucoromycota</taxon>
        <taxon>Glomeromycotina</taxon>
        <taxon>Glomeromycetes</taxon>
        <taxon>Glomerales</taxon>
        <taxon>Glomeraceae</taxon>
        <taxon>Funneliformis</taxon>
    </lineage>
</organism>
<sequence>MLPQKLGKVPQNLILPAIPTFITVSTATAGAILGTRHMIKSEVQIMIELVKSEVKNMIEPVKFKIEQISEKLDKLEGTVNKLEGTVDVLKVDMNFMKGILFAKTDQTGPTERTAKSG</sequence>
<keyword evidence="1" id="KW-0175">Coiled coil</keyword>
<reference evidence="3" key="1">
    <citation type="submission" date="2021-06" db="EMBL/GenBank/DDBJ databases">
        <authorList>
            <person name="Kallberg Y."/>
            <person name="Tangrot J."/>
            <person name="Rosling A."/>
        </authorList>
    </citation>
    <scope>NUCLEOTIDE SEQUENCE</scope>
    <source>
        <strain evidence="3">87-6 pot B 2015</strain>
    </source>
</reference>
<comment type="caution">
    <text evidence="3">The sequence shown here is derived from an EMBL/GenBank/DDBJ whole genome shotgun (WGS) entry which is preliminary data.</text>
</comment>
<evidence type="ECO:0000256" key="2">
    <source>
        <dbReference type="SAM" id="Phobius"/>
    </source>
</evidence>
<keyword evidence="2" id="KW-0472">Membrane</keyword>
<keyword evidence="4" id="KW-1185">Reference proteome</keyword>
<accession>A0A9N8ZY61</accession>
<feature type="coiled-coil region" evidence="1">
    <location>
        <begin position="65"/>
        <end position="92"/>
    </location>
</feature>
<name>A0A9N8ZY61_FUNMO</name>
<gene>
    <name evidence="3" type="ORF">FMOSSE_LOCUS4509</name>
</gene>
<dbReference type="AlphaFoldDB" id="A0A9N8ZY61"/>
<dbReference type="EMBL" id="CAJVPP010000766">
    <property type="protein sequence ID" value="CAG8510462.1"/>
    <property type="molecule type" value="Genomic_DNA"/>
</dbReference>
<protein>
    <submittedName>
        <fullName evidence="3">8596_t:CDS:1</fullName>
    </submittedName>
</protein>
<keyword evidence="2" id="KW-1133">Transmembrane helix</keyword>
<proteinExistence type="predicted"/>
<feature type="transmembrane region" description="Helical" evidence="2">
    <location>
        <begin position="13"/>
        <end position="34"/>
    </location>
</feature>
<evidence type="ECO:0000313" key="3">
    <source>
        <dbReference type="EMBL" id="CAG8510462.1"/>
    </source>
</evidence>
<dbReference type="Proteomes" id="UP000789375">
    <property type="component" value="Unassembled WGS sequence"/>
</dbReference>
<evidence type="ECO:0000256" key="1">
    <source>
        <dbReference type="SAM" id="Coils"/>
    </source>
</evidence>